<reference evidence="2 3" key="1">
    <citation type="journal article" date="2017" name="BMC Genomics">
        <title>Genomic analysis of methanogenic archaea reveals a shift towards energy conservation.</title>
        <authorList>
            <person name="Gilmore S.P."/>
            <person name="Henske J.K."/>
            <person name="Sexton J.A."/>
            <person name="Solomon K.V."/>
            <person name="Seppala S."/>
            <person name="Yoo J.I."/>
            <person name="Huyett L.M."/>
            <person name="Pressman A."/>
            <person name="Cogan J.Z."/>
            <person name="Kivenson V."/>
            <person name="Peng X."/>
            <person name="Tan Y."/>
            <person name="Valentine D.L."/>
            <person name="O'Malley M.A."/>
        </authorList>
    </citation>
    <scope>NUCLEOTIDE SEQUENCE [LARGE SCALE GENOMIC DNA]</scope>
    <source>
        <strain evidence="2 3">M.o.H.</strain>
    </source>
</reference>
<keyword evidence="3" id="KW-1185">Reference proteome</keyword>
<keyword evidence="1" id="KW-0812">Transmembrane</keyword>
<dbReference type="EMBL" id="LMVM01000001">
    <property type="protein sequence ID" value="PAV06007.1"/>
    <property type="molecule type" value="Genomic_DNA"/>
</dbReference>
<dbReference type="AlphaFoldDB" id="A0A2A2H9D7"/>
<keyword evidence="1" id="KW-0472">Membrane</keyword>
<evidence type="ECO:0000313" key="2">
    <source>
        <dbReference type="EMBL" id="PAV06007.1"/>
    </source>
</evidence>
<organism evidence="2 3">
    <name type="scientific">Methanobacterium bryantii</name>
    <dbReference type="NCBI Taxonomy" id="2161"/>
    <lineage>
        <taxon>Archaea</taxon>
        <taxon>Methanobacteriati</taxon>
        <taxon>Methanobacteriota</taxon>
        <taxon>Methanomada group</taxon>
        <taxon>Methanobacteria</taxon>
        <taxon>Methanobacteriales</taxon>
        <taxon>Methanobacteriaceae</taxon>
        <taxon>Methanobacterium</taxon>
    </lineage>
</organism>
<proteinExistence type="predicted"/>
<dbReference type="Proteomes" id="UP000217784">
    <property type="component" value="Unassembled WGS sequence"/>
</dbReference>
<name>A0A2A2H9D7_METBR</name>
<sequence>MFIKVQFTFKAMGDNFLRKGKKDAVSNEKKLAADLEKKLSPARTVFRIILGTFGLLLWILIGVNPTIFFSSTIQQFMGVTSFFYRNPIVFLMVALINIFLGIMVYFIGIIWWSGFHIILSIRWFYGYAKYRNVKRAPN</sequence>
<feature type="transmembrane region" description="Helical" evidence="1">
    <location>
        <begin position="45"/>
        <end position="68"/>
    </location>
</feature>
<evidence type="ECO:0000313" key="3">
    <source>
        <dbReference type="Proteomes" id="UP000217784"/>
    </source>
</evidence>
<protein>
    <submittedName>
        <fullName evidence="2">Uncharacterized protein</fullName>
    </submittedName>
</protein>
<comment type="caution">
    <text evidence="2">The sequence shown here is derived from an EMBL/GenBank/DDBJ whole genome shotgun (WGS) entry which is preliminary data.</text>
</comment>
<feature type="transmembrane region" description="Helical" evidence="1">
    <location>
        <begin position="88"/>
        <end position="112"/>
    </location>
</feature>
<gene>
    <name evidence="2" type="ORF">ASJ80_14270</name>
</gene>
<evidence type="ECO:0000256" key="1">
    <source>
        <dbReference type="SAM" id="Phobius"/>
    </source>
</evidence>
<accession>A0A2A2H9D7</accession>
<keyword evidence="1" id="KW-1133">Transmembrane helix</keyword>